<evidence type="ECO:0000259" key="5">
    <source>
        <dbReference type="Pfam" id="PF08100"/>
    </source>
</evidence>
<name>A0A895YPS7_9ACTN</name>
<dbReference type="SUPFAM" id="SSF46785">
    <property type="entry name" value="Winged helix' DNA-binding domain"/>
    <property type="match status" value="1"/>
</dbReference>
<sequence length="330" mass="35568">MRLVTGFWGFKTLAAALELELFATLAGGRIRSAAELGAELGLPERATDVLLAACASLGLLERAGDGYRNTPQAEQFLVPGQRYYFGDQVRHADRRAGAWQRLTEALRTDQPASWEAGSQDSVFDTDDPQFLGSFWEAMHSTSSFTAARLAEAYDFSPHTRLLDVGGGSGACAIELCRRYPSLRATIYDLPVACRVADEKIAESGLGGRIDAVRGDFRSDPALPPGYDAILLSSILHDWDEPTGRALLRLCHAALPAGGVVVISELLLNPERTGPADAALMGMNMLVNTEGGRNYSETEYSQWLRETGFGEVTVVRFDAPGANGAVLGVKQ</sequence>
<dbReference type="EMBL" id="CP070499">
    <property type="protein sequence ID" value="QSB17303.1"/>
    <property type="molecule type" value="Genomic_DNA"/>
</dbReference>
<dbReference type="InterPro" id="IPR036390">
    <property type="entry name" value="WH_DNA-bd_sf"/>
</dbReference>
<evidence type="ECO:0000256" key="3">
    <source>
        <dbReference type="ARBA" id="ARBA00022691"/>
    </source>
</evidence>
<keyword evidence="7" id="KW-1185">Reference proteome</keyword>
<keyword evidence="3" id="KW-0949">S-adenosyl-L-methionine</keyword>
<dbReference type="InterPro" id="IPR012967">
    <property type="entry name" value="COMT_dimerisation"/>
</dbReference>
<evidence type="ECO:0000259" key="4">
    <source>
        <dbReference type="Pfam" id="PF00891"/>
    </source>
</evidence>
<evidence type="ECO:0000256" key="2">
    <source>
        <dbReference type="ARBA" id="ARBA00022679"/>
    </source>
</evidence>
<feature type="domain" description="O-methyltransferase dimerisation" evidence="5">
    <location>
        <begin position="1"/>
        <end position="78"/>
    </location>
</feature>
<accession>A0A895YPS7</accession>
<evidence type="ECO:0000313" key="6">
    <source>
        <dbReference type="EMBL" id="QSB17303.1"/>
    </source>
</evidence>
<organism evidence="6 7">
    <name type="scientific">Natronosporangium hydrolyticum</name>
    <dbReference type="NCBI Taxonomy" id="2811111"/>
    <lineage>
        <taxon>Bacteria</taxon>
        <taxon>Bacillati</taxon>
        <taxon>Actinomycetota</taxon>
        <taxon>Actinomycetes</taxon>
        <taxon>Micromonosporales</taxon>
        <taxon>Micromonosporaceae</taxon>
        <taxon>Natronosporangium</taxon>
    </lineage>
</organism>
<keyword evidence="1 6" id="KW-0489">Methyltransferase</keyword>
<gene>
    <name evidence="6" type="ORF">JQS43_13200</name>
</gene>
<evidence type="ECO:0000313" key="7">
    <source>
        <dbReference type="Proteomes" id="UP000662857"/>
    </source>
</evidence>
<proteinExistence type="predicted"/>
<dbReference type="Gene3D" id="1.10.10.10">
    <property type="entry name" value="Winged helix-like DNA-binding domain superfamily/Winged helix DNA-binding domain"/>
    <property type="match status" value="1"/>
</dbReference>
<dbReference type="Pfam" id="PF08100">
    <property type="entry name" value="Dimerisation"/>
    <property type="match status" value="1"/>
</dbReference>
<dbReference type="PANTHER" id="PTHR43712:SF2">
    <property type="entry name" value="O-METHYLTRANSFERASE CICE"/>
    <property type="match status" value="1"/>
</dbReference>
<dbReference type="SUPFAM" id="SSF53335">
    <property type="entry name" value="S-adenosyl-L-methionine-dependent methyltransferases"/>
    <property type="match status" value="1"/>
</dbReference>
<dbReference type="PROSITE" id="PS51683">
    <property type="entry name" value="SAM_OMT_II"/>
    <property type="match status" value="1"/>
</dbReference>
<evidence type="ECO:0000256" key="1">
    <source>
        <dbReference type="ARBA" id="ARBA00022603"/>
    </source>
</evidence>
<dbReference type="KEGG" id="nhy:JQS43_13200"/>
<dbReference type="CDD" id="cd02440">
    <property type="entry name" value="AdoMet_MTases"/>
    <property type="match status" value="1"/>
</dbReference>
<dbReference type="PANTHER" id="PTHR43712">
    <property type="entry name" value="PUTATIVE (AFU_ORTHOLOGUE AFUA_4G14580)-RELATED"/>
    <property type="match status" value="1"/>
</dbReference>
<feature type="domain" description="O-methyltransferase C-terminal" evidence="4">
    <location>
        <begin position="99"/>
        <end position="308"/>
    </location>
</feature>
<dbReference type="AlphaFoldDB" id="A0A895YPS7"/>
<dbReference type="GO" id="GO:0046983">
    <property type="term" value="F:protein dimerization activity"/>
    <property type="evidence" value="ECO:0007669"/>
    <property type="project" value="InterPro"/>
</dbReference>
<dbReference type="InterPro" id="IPR036388">
    <property type="entry name" value="WH-like_DNA-bd_sf"/>
</dbReference>
<dbReference type="GO" id="GO:0032259">
    <property type="term" value="P:methylation"/>
    <property type="evidence" value="ECO:0007669"/>
    <property type="project" value="UniProtKB-KW"/>
</dbReference>
<dbReference type="Gene3D" id="3.40.50.150">
    <property type="entry name" value="Vaccinia Virus protein VP39"/>
    <property type="match status" value="1"/>
</dbReference>
<dbReference type="InterPro" id="IPR029063">
    <property type="entry name" value="SAM-dependent_MTases_sf"/>
</dbReference>
<dbReference type="GO" id="GO:0008171">
    <property type="term" value="F:O-methyltransferase activity"/>
    <property type="evidence" value="ECO:0007669"/>
    <property type="project" value="InterPro"/>
</dbReference>
<reference evidence="6" key="1">
    <citation type="submission" date="2021-02" db="EMBL/GenBank/DDBJ databases">
        <title>Natrosporangium hydrolyticum gen. nov., sp. nov, a haloalkaliphilic actinobacterium from a soda solonchak soil.</title>
        <authorList>
            <person name="Sorokin D.Y."/>
            <person name="Khijniak T.V."/>
            <person name="Zakharycheva A.P."/>
            <person name="Boueva O.V."/>
            <person name="Ariskina E.V."/>
            <person name="Hahnke R.L."/>
            <person name="Bunk B."/>
            <person name="Sproer C."/>
            <person name="Schumann P."/>
            <person name="Evtushenko L.I."/>
            <person name="Kublanov I.V."/>
        </authorList>
    </citation>
    <scope>NUCLEOTIDE SEQUENCE</scope>
    <source>
        <strain evidence="6">DSM 106523</strain>
    </source>
</reference>
<dbReference type="Pfam" id="PF00891">
    <property type="entry name" value="Methyltransf_2"/>
    <property type="match status" value="1"/>
</dbReference>
<dbReference type="InterPro" id="IPR001077">
    <property type="entry name" value="COMT_C"/>
</dbReference>
<dbReference type="InterPro" id="IPR016461">
    <property type="entry name" value="COMT-like"/>
</dbReference>
<keyword evidence="2" id="KW-0808">Transferase</keyword>
<dbReference type="Proteomes" id="UP000662857">
    <property type="component" value="Chromosome"/>
</dbReference>
<protein>
    <submittedName>
        <fullName evidence="6">Methyltransferase domain-containing protein</fullName>
    </submittedName>
</protein>